<dbReference type="InterPro" id="IPR011006">
    <property type="entry name" value="CheY-like_superfamily"/>
</dbReference>
<dbReference type="PANTHER" id="PTHR32071">
    <property type="entry name" value="TRANSCRIPTIONAL REGULATORY PROTEIN"/>
    <property type="match status" value="1"/>
</dbReference>
<evidence type="ECO:0008006" key="13">
    <source>
        <dbReference type="Google" id="ProtNLM"/>
    </source>
</evidence>
<evidence type="ECO:0000313" key="11">
    <source>
        <dbReference type="EMBL" id="VTZ51983.1"/>
    </source>
</evidence>
<dbReference type="InterPro" id="IPR009057">
    <property type="entry name" value="Homeodomain-like_sf"/>
</dbReference>
<dbReference type="GO" id="GO:0006355">
    <property type="term" value="P:regulation of DNA-templated transcription"/>
    <property type="evidence" value="ECO:0007669"/>
    <property type="project" value="InterPro"/>
</dbReference>
<keyword evidence="6" id="KW-0010">Activator</keyword>
<dbReference type="GO" id="GO:0000160">
    <property type="term" value="P:phosphorelay signal transduction system"/>
    <property type="evidence" value="ECO:0007669"/>
    <property type="project" value="UniProtKB-KW"/>
</dbReference>
<dbReference type="Pfam" id="PF00158">
    <property type="entry name" value="Sigma54_activat"/>
    <property type="match status" value="1"/>
</dbReference>
<accession>A0A8B6MAE4</accession>
<dbReference type="PROSITE" id="PS50110">
    <property type="entry name" value="RESPONSE_REGULATORY"/>
    <property type="match status" value="1"/>
</dbReference>
<evidence type="ECO:0000256" key="1">
    <source>
        <dbReference type="ARBA" id="ARBA00022553"/>
    </source>
</evidence>
<evidence type="ECO:0000259" key="9">
    <source>
        <dbReference type="PROSITE" id="PS50045"/>
    </source>
</evidence>
<dbReference type="SMART" id="SM00448">
    <property type="entry name" value="REC"/>
    <property type="match status" value="1"/>
</dbReference>
<dbReference type="Pfam" id="PF02954">
    <property type="entry name" value="HTH_8"/>
    <property type="match status" value="1"/>
</dbReference>
<keyword evidence="4" id="KW-0902">Two-component regulatory system</keyword>
<evidence type="ECO:0000256" key="4">
    <source>
        <dbReference type="ARBA" id="ARBA00023012"/>
    </source>
</evidence>
<keyword evidence="5" id="KW-0805">Transcription regulation</keyword>
<dbReference type="PROSITE" id="PS00675">
    <property type="entry name" value="SIGMA54_INTERACT_1"/>
    <property type="match status" value="1"/>
</dbReference>
<dbReference type="InterPro" id="IPR003593">
    <property type="entry name" value="AAA+_ATPase"/>
</dbReference>
<dbReference type="SMART" id="SM00382">
    <property type="entry name" value="AAA"/>
    <property type="match status" value="1"/>
</dbReference>
<dbReference type="InterPro" id="IPR001789">
    <property type="entry name" value="Sig_transdc_resp-reg_receiver"/>
</dbReference>
<dbReference type="GO" id="GO:0043565">
    <property type="term" value="F:sequence-specific DNA binding"/>
    <property type="evidence" value="ECO:0007669"/>
    <property type="project" value="InterPro"/>
</dbReference>
<dbReference type="Gene3D" id="3.40.50.300">
    <property type="entry name" value="P-loop containing nucleotide triphosphate hydrolases"/>
    <property type="match status" value="1"/>
</dbReference>
<dbReference type="Gene3D" id="3.40.50.2300">
    <property type="match status" value="1"/>
</dbReference>
<gene>
    <name evidence="11" type="ORF">MPC4_60072</name>
</gene>
<dbReference type="CDD" id="cd00009">
    <property type="entry name" value="AAA"/>
    <property type="match status" value="1"/>
</dbReference>
<organism evidence="11 12">
    <name type="scientific">Methylocella tundrae</name>
    <dbReference type="NCBI Taxonomy" id="227605"/>
    <lineage>
        <taxon>Bacteria</taxon>
        <taxon>Pseudomonadati</taxon>
        <taxon>Pseudomonadota</taxon>
        <taxon>Alphaproteobacteria</taxon>
        <taxon>Hyphomicrobiales</taxon>
        <taxon>Beijerinckiaceae</taxon>
        <taxon>Methylocella</taxon>
    </lineage>
</organism>
<comment type="caution">
    <text evidence="11">The sequence shown here is derived from an EMBL/GenBank/DDBJ whole genome shotgun (WGS) entry which is preliminary data.</text>
</comment>
<dbReference type="InterPro" id="IPR025944">
    <property type="entry name" value="Sigma_54_int_dom_CS"/>
</dbReference>
<dbReference type="InterPro" id="IPR002078">
    <property type="entry name" value="Sigma_54_int"/>
</dbReference>
<dbReference type="FunFam" id="3.40.50.300:FF:000006">
    <property type="entry name" value="DNA-binding transcriptional regulator NtrC"/>
    <property type="match status" value="1"/>
</dbReference>
<dbReference type="AlphaFoldDB" id="A0A8B6MAE4"/>
<feature type="domain" description="Response regulatory" evidence="10">
    <location>
        <begin position="7"/>
        <end position="121"/>
    </location>
</feature>
<evidence type="ECO:0000256" key="7">
    <source>
        <dbReference type="ARBA" id="ARBA00023163"/>
    </source>
</evidence>
<keyword evidence="1 8" id="KW-0597">Phosphoprotein</keyword>
<dbReference type="Gene3D" id="1.10.10.60">
    <property type="entry name" value="Homeodomain-like"/>
    <property type="match status" value="1"/>
</dbReference>
<dbReference type="EMBL" id="CABFMQ020000120">
    <property type="protein sequence ID" value="VTZ51983.1"/>
    <property type="molecule type" value="Genomic_DNA"/>
</dbReference>
<keyword evidence="12" id="KW-1185">Reference proteome</keyword>
<evidence type="ECO:0000259" key="10">
    <source>
        <dbReference type="PROSITE" id="PS50110"/>
    </source>
</evidence>
<dbReference type="SUPFAM" id="SSF46689">
    <property type="entry name" value="Homeodomain-like"/>
    <property type="match status" value="1"/>
</dbReference>
<dbReference type="SUPFAM" id="SSF52172">
    <property type="entry name" value="CheY-like"/>
    <property type="match status" value="1"/>
</dbReference>
<dbReference type="FunFam" id="3.40.50.2300:FF:000018">
    <property type="entry name" value="DNA-binding transcriptional regulator NtrC"/>
    <property type="match status" value="1"/>
</dbReference>
<dbReference type="InterPro" id="IPR027417">
    <property type="entry name" value="P-loop_NTPase"/>
</dbReference>
<keyword evidence="3" id="KW-0067">ATP-binding</keyword>
<evidence type="ECO:0000313" key="12">
    <source>
        <dbReference type="Proteomes" id="UP000485880"/>
    </source>
</evidence>
<feature type="modified residue" description="4-aspartylphosphate" evidence="8">
    <location>
        <position position="56"/>
    </location>
</feature>
<dbReference type="PROSITE" id="PS50045">
    <property type="entry name" value="SIGMA54_INTERACT_4"/>
    <property type="match status" value="1"/>
</dbReference>
<dbReference type="InterPro" id="IPR025662">
    <property type="entry name" value="Sigma_54_int_dom_ATP-bd_1"/>
</dbReference>
<dbReference type="Gene3D" id="1.10.8.60">
    <property type="match status" value="1"/>
</dbReference>
<dbReference type="Proteomes" id="UP000485880">
    <property type="component" value="Unassembled WGS sequence"/>
</dbReference>
<dbReference type="Pfam" id="PF00072">
    <property type="entry name" value="Response_reg"/>
    <property type="match status" value="1"/>
</dbReference>
<evidence type="ECO:0000256" key="6">
    <source>
        <dbReference type="ARBA" id="ARBA00023159"/>
    </source>
</evidence>
<dbReference type="PROSITE" id="PS00688">
    <property type="entry name" value="SIGMA54_INTERACT_3"/>
    <property type="match status" value="1"/>
</dbReference>
<name>A0A8B6MAE4_METTU</name>
<evidence type="ECO:0000256" key="5">
    <source>
        <dbReference type="ARBA" id="ARBA00023015"/>
    </source>
</evidence>
<feature type="domain" description="Sigma-54 factor interaction" evidence="9">
    <location>
        <begin position="142"/>
        <end position="372"/>
    </location>
</feature>
<evidence type="ECO:0000256" key="2">
    <source>
        <dbReference type="ARBA" id="ARBA00022741"/>
    </source>
</evidence>
<reference evidence="11 12" key="1">
    <citation type="submission" date="2019-05" db="EMBL/GenBank/DDBJ databases">
        <authorList>
            <person name="Farhan Ul Haque M."/>
        </authorList>
    </citation>
    <scope>NUCLEOTIDE SEQUENCE [LARGE SCALE GENOMIC DNA]</scope>
    <source>
        <strain evidence="11">2</strain>
    </source>
</reference>
<keyword evidence="2" id="KW-0547">Nucleotide-binding</keyword>
<dbReference type="InterPro" id="IPR058031">
    <property type="entry name" value="AAA_lid_NorR"/>
</dbReference>
<evidence type="ECO:0000256" key="3">
    <source>
        <dbReference type="ARBA" id="ARBA00022840"/>
    </source>
</evidence>
<proteinExistence type="predicted"/>
<dbReference type="SUPFAM" id="SSF52540">
    <property type="entry name" value="P-loop containing nucleoside triphosphate hydrolases"/>
    <property type="match status" value="1"/>
</dbReference>
<dbReference type="PRINTS" id="PR01590">
    <property type="entry name" value="HTHFIS"/>
</dbReference>
<dbReference type="InterPro" id="IPR002197">
    <property type="entry name" value="HTH_Fis"/>
</dbReference>
<keyword evidence="7" id="KW-0804">Transcription</keyword>
<evidence type="ECO:0000256" key="8">
    <source>
        <dbReference type="PROSITE-ProRule" id="PRU00169"/>
    </source>
</evidence>
<protein>
    <recommendedName>
        <fullName evidence="13">Sigma-54-dependent Fis family transcriptional regulator</fullName>
    </recommendedName>
</protein>
<dbReference type="GO" id="GO:0005524">
    <property type="term" value="F:ATP binding"/>
    <property type="evidence" value="ECO:0007669"/>
    <property type="project" value="UniProtKB-KW"/>
</dbReference>
<sequence length="465" mass="50854">MMAQRATVLLIDDDRDMRWAMRNILADAGFDVAEAEGGRSGLDRVVRAAPDAVVLDMRMPDLGGDEVLRRLHRHDQGLPVIIVTAHGSISGAVGAIREGAFEYLTKPFRNDHFVNAVQRAIARRGEAPASSAVGIRATIKEAMGQGPAVESLIDQIEAVAETDYSVVIQGETGAGKEVVARNLHRYSRRAGRPLVVVDCGAIAETLTDTEFFGHEKGAYTGAVARHRGWFEVAANGGTIFLDEIGNLSMTGQKALLRTLEERTIHRVGGTELIDLDVRIIAATNDDLKHRAKAGGFRENLYFRLAEYVIAVPPLRARPEDVAFLATRFLTQARASLGRPPAEIAPAALDLMRAYRWPGNVRELRNVMRRAALSALEVIKPEHLTDSLGLCAVAPVLPPPISTSVITLRHKVQDHIRALEGDAVVKALEQARGNKAEAARLLGIDYKTYRTKLKTLRERVETTVDE</sequence>
<dbReference type="Pfam" id="PF25601">
    <property type="entry name" value="AAA_lid_14"/>
    <property type="match status" value="1"/>
</dbReference>